<sequence length="83" mass="9509">MRDQTDIYLRLENAFLTFVQALLVGVGLVTMKVAQLVQRAVQLGSARRITELTPVRALHLSRQYRAFVGKRRASHFFRSQGCF</sequence>
<accession>A0A976FNS8</accession>
<feature type="transmembrane region" description="Helical" evidence="1">
    <location>
        <begin position="14"/>
        <end position="34"/>
    </location>
</feature>
<keyword evidence="1" id="KW-0812">Transmembrane</keyword>
<dbReference type="GeneID" id="94345439"/>
<organism evidence="2 3">
    <name type="scientific">Bremia lactucae</name>
    <name type="common">Lettuce downy mildew</name>
    <dbReference type="NCBI Taxonomy" id="4779"/>
    <lineage>
        <taxon>Eukaryota</taxon>
        <taxon>Sar</taxon>
        <taxon>Stramenopiles</taxon>
        <taxon>Oomycota</taxon>
        <taxon>Peronosporomycetes</taxon>
        <taxon>Peronosporales</taxon>
        <taxon>Peronosporaceae</taxon>
        <taxon>Bremia</taxon>
    </lineage>
</organism>
<dbReference type="Proteomes" id="UP000294530">
    <property type="component" value="Unassembled WGS sequence"/>
</dbReference>
<dbReference type="AlphaFoldDB" id="A0A976FNS8"/>
<keyword evidence="3" id="KW-1185">Reference proteome</keyword>
<evidence type="ECO:0000313" key="3">
    <source>
        <dbReference type="Proteomes" id="UP000294530"/>
    </source>
</evidence>
<dbReference type="EMBL" id="SHOA02000010">
    <property type="protein sequence ID" value="TDH70163.1"/>
    <property type="molecule type" value="Genomic_DNA"/>
</dbReference>
<comment type="caution">
    <text evidence="2">The sequence shown here is derived from an EMBL/GenBank/DDBJ whole genome shotgun (WGS) entry which is preliminary data.</text>
</comment>
<dbReference type="KEGG" id="blac:94345439"/>
<evidence type="ECO:0000313" key="2">
    <source>
        <dbReference type="EMBL" id="TDH70163.1"/>
    </source>
</evidence>
<reference evidence="2 3" key="1">
    <citation type="journal article" date="2021" name="Genome Biol.">
        <title>AFLAP: assembly-free linkage analysis pipeline using k-mers from genome sequencing data.</title>
        <authorList>
            <person name="Fletcher K."/>
            <person name="Zhang L."/>
            <person name="Gil J."/>
            <person name="Han R."/>
            <person name="Cavanaugh K."/>
            <person name="Michelmore R."/>
        </authorList>
    </citation>
    <scope>NUCLEOTIDE SEQUENCE [LARGE SCALE GENOMIC DNA]</scope>
    <source>
        <strain evidence="2 3">SF5</strain>
    </source>
</reference>
<protein>
    <submittedName>
        <fullName evidence="2">Uncharacterized protein</fullName>
    </submittedName>
</protein>
<keyword evidence="1" id="KW-1133">Transmembrane helix</keyword>
<gene>
    <name evidence="2" type="ORF">CCR75_001667</name>
</gene>
<dbReference type="RefSeq" id="XP_067819662.1">
    <property type="nucleotide sequence ID" value="XM_067959768.1"/>
</dbReference>
<name>A0A976FNS8_BRELC</name>
<keyword evidence="1" id="KW-0472">Membrane</keyword>
<proteinExistence type="predicted"/>
<evidence type="ECO:0000256" key="1">
    <source>
        <dbReference type="SAM" id="Phobius"/>
    </source>
</evidence>